<organism evidence="2 3">
    <name type="scientific">Burkholderia cepacia</name>
    <name type="common">Pseudomonas cepacia</name>
    <dbReference type="NCBI Taxonomy" id="292"/>
    <lineage>
        <taxon>Bacteria</taxon>
        <taxon>Pseudomonadati</taxon>
        <taxon>Pseudomonadota</taxon>
        <taxon>Betaproteobacteria</taxon>
        <taxon>Burkholderiales</taxon>
        <taxon>Burkholderiaceae</taxon>
        <taxon>Burkholderia</taxon>
        <taxon>Burkholderia cepacia complex</taxon>
    </lineage>
</organism>
<sequence length="90" mass="10523">MRADKPKGQTMKRTKRTEQQPITLTDSEKLRRRWGDIGSLEMLAGLPRDEQSRFNFWVQFKHHEDVIAAGVARLRLMVLERIDCGELCLI</sequence>
<evidence type="ECO:0000313" key="2">
    <source>
        <dbReference type="EMBL" id="PQP13109.1"/>
    </source>
</evidence>
<dbReference type="AlphaFoldDB" id="A0A2S8IEK8"/>
<dbReference type="RefSeq" id="WP_181152293.1">
    <property type="nucleotide sequence ID" value="NZ_PUIQ01000048.1"/>
</dbReference>
<feature type="region of interest" description="Disordered" evidence="1">
    <location>
        <begin position="1"/>
        <end position="25"/>
    </location>
</feature>
<accession>A0A2S8IEK8</accession>
<proteinExistence type="predicted"/>
<protein>
    <submittedName>
        <fullName evidence="2">Uncharacterized protein</fullName>
    </submittedName>
</protein>
<comment type="caution">
    <text evidence="2">The sequence shown here is derived from an EMBL/GenBank/DDBJ whole genome shotgun (WGS) entry which is preliminary data.</text>
</comment>
<evidence type="ECO:0000256" key="1">
    <source>
        <dbReference type="SAM" id="MobiDB-lite"/>
    </source>
</evidence>
<gene>
    <name evidence="2" type="ORF">C5615_29805</name>
</gene>
<dbReference type="EMBL" id="PUIQ01000048">
    <property type="protein sequence ID" value="PQP13109.1"/>
    <property type="molecule type" value="Genomic_DNA"/>
</dbReference>
<dbReference type="Proteomes" id="UP000238206">
    <property type="component" value="Unassembled WGS sequence"/>
</dbReference>
<name>A0A2S8IEK8_BURCE</name>
<reference evidence="2 3" key="1">
    <citation type="submission" date="2018-02" db="EMBL/GenBank/DDBJ databases">
        <title>Draft genome sequencing of Burkholderia cepacia Y14-15.</title>
        <authorList>
            <person name="Zheng B.-X."/>
        </authorList>
    </citation>
    <scope>NUCLEOTIDE SEQUENCE [LARGE SCALE GENOMIC DNA]</scope>
    <source>
        <strain evidence="2 3">Y14-15</strain>
    </source>
</reference>
<evidence type="ECO:0000313" key="3">
    <source>
        <dbReference type="Proteomes" id="UP000238206"/>
    </source>
</evidence>